<evidence type="ECO:0000256" key="2">
    <source>
        <dbReference type="ARBA" id="ARBA00023315"/>
    </source>
</evidence>
<keyword evidence="2" id="KW-0012">Acyltransferase</keyword>
<dbReference type="Gene3D" id="3.40.630.30">
    <property type="match status" value="1"/>
</dbReference>
<evidence type="ECO:0000259" key="3">
    <source>
        <dbReference type="PROSITE" id="PS51186"/>
    </source>
</evidence>
<evidence type="ECO:0000313" key="4">
    <source>
        <dbReference type="EMBL" id="OHX14910.1"/>
    </source>
</evidence>
<dbReference type="CDD" id="cd04301">
    <property type="entry name" value="NAT_SF"/>
    <property type="match status" value="1"/>
</dbReference>
<protein>
    <recommendedName>
        <fullName evidence="3">N-acetyltransferase domain-containing protein</fullName>
    </recommendedName>
</protein>
<proteinExistence type="predicted"/>
<dbReference type="RefSeq" id="WP_071116348.1">
    <property type="nucleotide sequence ID" value="NZ_MKCS01000001.1"/>
</dbReference>
<name>A0A1S1X626_9NEIS</name>
<dbReference type="EMBL" id="MKCS01000001">
    <property type="protein sequence ID" value="OHX14910.1"/>
    <property type="molecule type" value="Genomic_DNA"/>
</dbReference>
<dbReference type="SUPFAM" id="SSF55729">
    <property type="entry name" value="Acyl-CoA N-acyltransferases (Nat)"/>
    <property type="match status" value="1"/>
</dbReference>
<dbReference type="Pfam" id="PF00583">
    <property type="entry name" value="Acetyltransf_1"/>
    <property type="match status" value="1"/>
</dbReference>
<feature type="domain" description="N-acetyltransferase" evidence="3">
    <location>
        <begin position="1"/>
        <end position="163"/>
    </location>
</feature>
<accession>A0A1S1X626</accession>
<evidence type="ECO:0000256" key="1">
    <source>
        <dbReference type="ARBA" id="ARBA00022679"/>
    </source>
</evidence>
<dbReference type="InterPro" id="IPR050832">
    <property type="entry name" value="Bact_Acetyltransf"/>
</dbReference>
<evidence type="ECO:0000313" key="5">
    <source>
        <dbReference type="Proteomes" id="UP000180088"/>
    </source>
</evidence>
<organism evidence="4 5">
    <name type="scientific">Chromobacterium sphagni</name>
    <dbReference type="NCBI Taxonomy" id="1903179"/>
    <lineage>
        <taxon>Bacteria</taxon>
        <taxon>Pseudomonadati</taxon>
        <taxon>Pseudomonadota</taxon>
        <taxon>Betaproteobacteria</taxon>
        <taxon>Neisseriales</taxon>
        <taxon>Chromobacteriaceae</taxon>
        <taxon>Chromobacterium</taxon>
    </lineage>
</organism>
<dbReference type="PANTHER" id="PTHR43877">
    <property type="entry name" value="AMINOALKYLPHOSPHONATE N-ACETYLTRANSFERASE-RELATED-RELATED"/>
    <property type="match status" value="1"/>
</dbReference>
<dbReference type="OrthoDB" id="9800193at2"/>
<keyword evidence="1" id="KW-0808">Transferase</keyword>
<sequence>MLIRQAEPRDIDAVCRLAAQINRQHHLALPALFRAEADAAADRAFWTEALDGDGRTMLLAEIDGLPAGFATLQLLTPSLPFLLPRRICKLNTLVVDEARRRAGVGSALLRAAKDWARASQADEIRLEVMQFNQAAQGFYARHGMAAQSQILSTPLFSREGAAE</sequence>
<dbReference type="GO" id="GO:0016747">
    <property type="term" value="F:acyltransferase activity, transferring groups other than amino-acyl groups"/>
    <property type="evidence" value="ECO:0007669"/>
    <property type="project" value="InterPro"/>
</dbReference>
<reference evidence="4 5" key="1">
    <citation type="submission" date="2016-09" db="EMBL/GenBank/DDBJ databases">
        <title>Chromobacterium muskegensis sp. nov., an insecticidal bacterium isolated from Sphagnum bogs.</title>
        <authorList>
            <person name="Sparks M.E."/>
            <person name="Blackburn M.B."/>
            <person name="Gundersen-Rindal D.E."/>
            <person name="Mitchell A."/>
            <person name="Farrar R."/>
            <person name="Kuhar D."/>
        </authorList>
    </citation>
    <scope>NUCLEOTIDE SEQUENCE [LARGE SCALE GENOMIC DNA]</scope>
    <source>
        <strain evidence="4 5">37-2</strain>
    </source>
</reference>
<dbReference type="AlphaFoldDB" id="A0A1S1X626"/>
<comment type="caution">
    <text evidence="4">The sequence shown here is derived from an EMBL/GenBank/DDBJ whole genome shotgun (WGS) entry which is preliminary data.</text>
</comment>
<dbReference type="STRING" id="1903179.BI347_05560"/>
<dbReference type="PROSITE" id="PS51186">
    <property type="entry name" value="GNAT"/>
    <property type="match status" value="1"/>
</dbReference>
<gene>
    <name evidence="4" type="ORF">BI347_05560</name>
</gene>
<dbReference type="InterPro" id="IPR000182">
    <property type="entry name" value="GNAT_dom"/>
</dbReference>
<dbReference type="Proteomes" id="UP000180088">
    <property type="component" value="Unassembled WGS sequence"/>
</dbReference>
<dbReference type="InterPro" id="IPR016181">
    <property type="entry name" value="Acyl_CoA_acyltransferase"/>
</dbReference>